<organism evidence="8 9">
    <name type="scientific">Leptosphaeria maculans (strain JN3 / isolate v23.1.3 / race Av1-4-5-6-7-8)</name>
    <name type="common">Blackleg fungus</name>
    <name type="synonym">Phoma lingam</name>
    <dbReference type="NCBI Taxonomy" id="985895"/>
    <lineage>
        <taxon>Eukaryota</taxon>
        <taxon>Fungi</taxon>
        <taxon>Dikarya</taxon>
        <taxon>Ascomycota</taxon>
        <taxon>Pezizomycotina</taxon>
        <taxon>Dothideomycetes</taxon>
        <taxon>Pleosporomycetidae</taxon>
        <taxon>Pleosporales</taxon>
        <taxon>Pleosporineae</taxon>
        <taxon>Leptosphaeriaceae</taxon>
        <taxon>Plenodomus</taxon>
        <taxon>Plenodomus lingam/Leptosphaeria maculans species complex</taxon>
    </lineage>
</organism>
<gene>
    <name evidence="8" type="ORF">LEMA_P063640.1</name>
</gene>
<keyword evidence="5 6" id="KW-0349">Heme</keyword>
<keyword evidence="7" id="KW-0472">Membrane</keyword>
<dbReference type="Proteomes" id="UP000002668">
    <property type="component" value="Genome"/>
</dbReference>
<dbReference type="SUPFAM" id="SSF48264">
    <property type="entry name" value="Cytochrome P450"/>
    <property type="match status" value="1"/>
</dbReference>
<keyword evidence="6" id="KW-0560">Oxidoreductase</keyword>
<dbReference type="GO" id="GO:0020037">
    <property type="term" value="F:heme binding"/>
    <property type="evidence" value="ECO:0007669"/>
    <property type="project" value="InterPro"/>
</dbReference>
<dbReference type="GO" id="GO:0016705">
    <property type="term" value="F:oxidoreductase activity, acting on paired donors, with incorporation or reduction of molecular oxygen"/>
    <property type="evidence" value="ECO:0007669"/>
    <property type="project" value="InterPro"/>
</dbReference>
<dbReference type="GO" id="GO:0005506">
    <property type="term" value="F:iron ion binding"/>
    <property type="evidence" value="ECO:0007669"/>
    <property type="project" value="InterPro"/>
</dbReference>
<dbReference type="Gene3D" id="1.10.630.10">
    <property type="entry name" value="Cytochrome P450"/>
    <property type="match status" value="1"/>
</dbReference>
<dbReference type="eggNOG" id="KOG0157">
    <property type="taxonomic scope" value="Eukaryota"/>
</dbReference>
<dbReference type="OMA" id="CVEARYS"/>
<dbReference type="InterPro" id="IPR036396">
    <property type="entry name" value="Cyt_P450_sf"/>
</dbReference>
<evidence type="ECO:0000256" key="7">
    <source>
        <dbReference type="SAM" id="Phobius"/>
    </source>
</evidence>
<dbReference type="HOGENOM" id="CLU_001570_14_0_1"/>
<reference evidence="9" key="1">
    <citation type="journal article" date="2011" name="Nat. Commun.">
        <title>Effector diversification within compartments of the Leptosphaeria maculans genome affected by Repeat-Induced Point mutations.</title>
        <authorList>
            <person name="Rouxel T."/>
            <person name="Grandaubert J."/>
            <person name="Hane J.K."/>
            <person name="Hoede C."/>
            <person name="van de Wouw A.P."/>
            <person name="Couloux A."/>
            <person name="Dominguez V."/>
            <person name="Anthouard V."/>
            <person name="Bally P."/>
            <person name="Bourras S."/>
            <person name="Cozijnsen A.J."/>
            <person name="Ciuffetti L.M."/>
            <person name="Degrave A."/>
            <person name="Dilmaghani A."/>
            <person name="Duret L."/>
            <person name="Fudal I."/>
            <person name="Goodwin S.B."/>
            <person name="Gout L."/>
            <person name="Glaser N."/>
            <person name="Linglin J."/>
            <person name="Kema G.H.J."/>
            <person name="Lapalu N."/>
            <person name="Lawrence C.B."/>
            <person name="May K."/>
            <person name="Meyer M."/>
            <person name="Ollivier B."/>
            <person name="Poulain J."/>
            <person name="Schoch C.L."/>
            <person name="Simon A."/>
            <person name="Spatafora J.W."/>
            <person name="Stachowiak A."/>
            <person name="Turgeon B.G."/>
            <person name="Tyler B.M."/>
            <person name="Vincent D."/>
            <person name="Weissenbach J."/>
            <person name="Amselem J."/>
            <person name="Quesneville H."/>
            <person name="Oliver R.P."/>
            <person name="Wincker P."/>
            <person name="Balesdent M.-H."/>
            <person name="Howlett B.J."/>
        </authorList>
    </citation>
    <scope>NUCLEOTIDE SEQUENCE [LARGE SCALE GENOMIC DNA]</scope>
    <source>
        <strain evidence="9">JN3 / isolate v23.1.3 / race Av1-4-5-6-7-8</strain>
    </source>
</reference>
<keyword evidence="3 5" id="KW-0479">Metal-binding</keyword>
<feature type="binding site" description="axial binding residue" evidence="5">
    <location>
        <position position="477"/>
    </location>
    <ligand>
        <name>heme</name>
        <dbReference type="ChEBI" id="CHEBI:30413"/>
    </ligand>
    <ligandPart>
        <name>Fe</name>
        <dbReference type="ChEBI" id="CHEBI:18248"/>
    </ligandPart>
</feature>
<dbReference type="InterPro" id="IPR002401">
    <property type="entry name" value="Cyt_P450_E_grp-I"/>
</dbReference>
<evidence type="ECO:0000256" key="6">
    <source>
        <dbReference type="RuleBase" id="RU000461"/>
    </source>
</evidence>
<evidence type="ECO:0000256" key="4">
    <source>
        <dbReference type="ARBA" id="ARBA00023004"/>
    </source>
</evidence>
<evidence type="ECO:0000256" key="3">
    <source>
        <dbReference type="ARBA" id="ARBA00022723"/>
    </source>
</evidence>
<dbReference type="PRINTS" id="PR00463">
    <property type="entry name" value="EP450I"/>
</dbReference>
<dbReference type="InParanoid" id="E4ZG18"/>
<dbReference type="GeneID" id="13292417"/>
<dbReference type="OrthoDB" id="3934656at2759"/>
<evidence type="ECO:0000256" key="2">
    <source>
        <dbReference type="ARBA" id="ARBA00010617"/>
    </source>
</evidence>
<keyword evidence="7" id="KW-0812">Transmembrane</keyword>
<keyword evidence="4 5" id="KW-0408">Iron</keyword>
<evidence type="ECO:0000256" key="5">
    <source>
        <dbReference type="PIRSR" id="PIRSR602401-1"/>
    </source>
</evidence>
<dbReference type="STRING" id="985895.E4ZG18"/>
<proteinExistence type="inferred from homology"/>
<accession>E4ZG18</accession>
<dbReference type="PANTHER" id="PTHR24305:SF232">
    <property type="entry name" value="P450, PUTATIVE (EUROFUNG)-RELATED"/>
    <property type="match status" value="1"/>
</dbReference>
<dbReference type="VEuPathDB" id="FungiDB:LEMA_P063640.1"/>
<comment type="similarity">
    <text evidence="2 6">Belongs to the cytochrome P450 family.</text>
</comment>
<dbReference type="InterPro" id="IPR001128">
    <property type="entry name" value="Cyt_P450"/>
</dbReference>
<dbReference type="AlphaFoldDB" id="E4ZG18"/>
<keyword evidence="9" id="KW-1185">Reference proteome</keyword>
<evidence type="ECO:0000313" key="8">
    <source>
        <dbReference type="EMBL" id="CBX90238.1"/>
    </source>
</evidence>
<keyword evidence="6 8" id="KW-0503">Monooxygenase</keyword>
<dbReference type="RefSeq" id="XP_003833603.1">
    <property type="nucleotide sequence ID" value="XM_003833555.1"/>
</dbReference>
<name>E4ZG18_LEPMJ</name>
<dbReference type="GO" id="GO:0004497">
    <property type="term" value="F:monooxygenase activity"/>
    <property type="evidence" value="ECO:0007669"/>
    <property type="project" value="UniProtKB-KW"/>
</dbReference>
<evidence type="ECO:0000313" key="9">
    <source>
        <dbReference type="Proteomes" id="UP000002668"/>
    </source>
</evidence>
<dbReference type="Pfam" id="PF00067">
    <property type="entry name" value="p450"/>
    <property type="match status" value="1"/>
</dbReference>
<dbReference type="PROSITE" id="PS00086">
    <property type="entry name" value="CYTOCHROME_P450"/>
    <property type="match status" value="1"/>
</dbReference>
<dbReference type="PANTHER" id="PTHR24305">
    <property type="entry name" value="CYTOCHROME P450"/>
    <property type="match status" value="1"/>
</dbReference>
<dbReference type="InterPro" id="IPR050121">
    <property type="entry name" value="Cytochrome_P450_monoxygenase"/>
</dbReference>
<sequence length="531" mass="60132">MKTLLFFTMNNLLDMVYISLACLFLALLSRMFYMQMLHPLSKFPGPWYATSFSIVGAIISIKKREHLWLTHLVEKYGADQPIRVSPNTLLFPRPSALKDIYRDPQLNEKSAFYGTGALGPPHLFSTLGSDQHRALRKALSNAPWSIGQLRKVWEPQFDEMVSFFISKMSEHATAERTICLSDKMAEFAADILSMISFSEPFGCVKNQRDEKGIMVNWRKGLVFFGFASRCRFFREYILDLPVLGKWLLPENSRDSGMGWLICEADRQLTRREKNIAEKPFEGRPDFMQQYDRPVLFLVLLLIVSSCVEARYSDGSSLTPIQKRAHVTLLVQAGVDTTATALTSIFQLLLLNPSALARVRAEIEKADAAGLLSTPVLYEETRQHLPFLVGAIKEGLRLQPSAPQLLPRIVPKNGKMIDGHFIPSGADVTSNAYIIQRDRAFYGEDADEFKPERWMVSEKRTFELEAAQFTFGTGPRQCMGKEIAMLEVYKVLPETIRRFDIELVKPGVYTLVGGVAWNEGLLVKLTARNPEV</sequence>
<protein>
    <submittedName>
        <fullName evidence="8">Similar to cytochrome P450 monooxygenase</fullName>
    </submittedName>
</protein>
<dbReference type="PRINTS" id="PR00385">
    <property type="entry name" value="P450"/>
</dbReference>
<comment type="cofactor">
    <cofactor evidence="1 5">
        <name>heme</name>
        <dbReference type="ChEBI" id="CHEBI:30413"/>
    </cofactor>
</comment>
<feature type="transmembrane region" description="Helical" evidence="7">
    <location>
        <begin position="12"/>
        <end position="33"/>
    </location>
</feature>
<keyword evidence="7" id="KW-1133">Transmembrane helix</keyword>
<dbReference type="EMBL" id="FP929064">
    <property type="protein sequence ID" value="CBX90238.1"/>
    <property type="molecule type" value="Genomic_DNA"/>
</dbReference>
<evidence type="ECO:0000256" key="1">
    <source>
        <dbReference type="ARBA" id="ARBA00001971"/>
    </source>
</evidence>
<dbReference type="InterPro" id="IPR017972">
    <property type="entry name" value="Cyt_P450_CS"/>
</dbReference>